<sequence>MSHKLLPMSRLHSVNNFNYFFHNTKRCLINSHVNFINNQYLTRQVKLPRISQTKRNSSIAGLHDSSVTKDFKTKDTTGSSTVLENVASKVLTCQEPEAKSSQSLTSEDSTRESPNIPFKVSPKAPRRTKVEQQPVSILTSKTGLRDEIRAYVKLTKPNLTVLVTLSCICSYAISPLSVSFSELLFLTAGTALSSGAANAINMGREPDFDKQMPRTMGRPVVRGLITPQQAYNFAALIGTTGVGMLYYGVNPIVASLGFFNIVLYAWIYTSMKRKSILNTWVGAIVGAIPPLMGWAASSSLWHPGAWCLAGLLYAWQFPHFNALSHGIAQQYKQAGYVMTAAENPKLNARVALRYSILMFPLCFGLSYFGVTDWVFPFDSAIANGWQAYLAFKFWQQQSKNYKNPKGPTSEGIALAGIHAKKLFWCSVWHLPAVLILAMLHKKDQKREAYCDAILTWELIGNEINNRSSDTPPVYNNAIWALGEMVIRLPAEDSAPYLSNLINLLVPVINSADTQVTVLENCAICLGRMGLVGSDLLAPRLIEFITPWCTRFVNLVDNEEKQTGIQGMLKIIEVNPDSGFGGLQTQQGKVNLAKFLEVLTNYEDATSELQQQFLNLINHYKSVLGQDGWTQVLKFVSPSLRNSLDF</sequence>
<comment type="subcellular location">
    <subcellularLocation>
        <location evidence="1">Mitochondrion membrane</location>
        <topology evidence="1">Multi-pass membrane protein</topology>
    </subcellularLocation>
</comment>
<evidence type="ECO:0000256" key="9">
    <source>
        <dbReference type="ARBA" id="ARBA00023133"/>
    </source>
</evidence>
<keyword evidence="9" id="KW-0350">Heme biosynthesis</keyword>
<keyword evidence="6" id="KW-0809">Transit peptide</keyword>
<evidence type="ECO:0000256" key="5">
    <source>
        <dbReference type="ARBA" id="ARBA00022692"/>
    </source>
</evidence>
<proteinExistence type="inferred from homology"/>
<reference evidence="14 15" key="1">
    <citation type="submission" date="2020-12" db="EMBL/GenBank/DDBJ databases">
        <title>Effect of drift, selection, and recombination on the evolution of hybrid genomes in Candida yeast pathogens.</title>
        <authorList>
            <person name="Mixao V."/>
            <person name="Ksiezopolska E."/>
            <person name="Saus E."/>
            <person name="Boekhout T."/>
            <person name="Gacser A."/>
            <person name="Gabaldon T."/>
        </authorList>
    </citation>
    <scope>NUCLEOTIDE SEQUENCE [LARGE SCALE GENOMIC DNA]</scope>
    <source>
        <strain evidence="14 15">BP57</strain>
    </source>
</reference>
<protein>
    <recommendedName>
        <fullName evidence="3">Protoheme IX farnesyltransferase, mitochondrial</fullName>
    </recommendedName>
    <alternativeName>
        <fullName evidence="11">Heme O synthase</fullName>
    </alternativeName>
</protein>
<organism evidence="14 15">
    <name type="scientific">Candida metapsilosis</name>
    <dbReference type="NCBI Taxonomy" id="273372"/>
    <lineage>
        <taxon>Eukaryota</taxon>
        <taxon>Fungi</taxon>
        <taxon>Dikarya</taxon>
        <taxon>Ascomycota</taxon>
        <taxon>Saccharomycotina</taxon>
        <taxon>Pichiomycetes</taxon>
        <taxon>Debaryomycetaceae</taxon>
        <taxon>Candida/Lodderomyces clade</taxon>
        <taxon>Candida</taxon>
    </lineage>
</organism>
<dbReference type="Pfam" id="PF01040">
    <property type="entry name" value="UbiA"/>
    <property type="match status" value="1"/>
</dbReference>
<evidence type="ECO:0000256" key="6">
    <source>
        <dbReference type="ARBA" id="ARBA00022946"/>
    </source>
</evidence>
<dbReference type="InterPro" id="IPR030470">
    <property type="entry name" value="UbiA_prenylTrfase_CS"/>
</dbReference>
<dbReference type="SUPFAM" id="SSF48371">
    <property type="entry name" value="ARM repeat"/>
    <property type="match status" value="1"/>
</dbReference>
<keyword evidence="8" id="KW-0496">Mitochondrion</keyword>
<dbReference type="NCBIfam" id="TIGR01473">
    <property type="entry name" value="cyoE_ctaB"/>
    <property type="match status" value="1"/>
</dbReference>
<comment type="caution">
    <text evidence="14">The sequence shown here is derived from an EMBL/GenBank/DDBJ whole genome shotgun (WGS) entry which is preliminary data.</text>
</comment>
<keyword evidence="15" id="KW-1185">Reference proteome</keyword>
<keyword evidence="4" id="KW-0808">Transferase</keyword>
<evidence type="ECO:0000256" key="4">
    <source>
        <dbReference type="ARBA" id="ARBA00022679"/>
    </source>
</evidence>
<name>A0A8H7ZCH8_9ASCO</name>
<dbReference type="EMBL" id="JAEOAQ010000007">
    <property type="protein sequence ID" value="KAG5417704.1"/>
    <property type="molecule type" value="Genomic_DNA"/>
</dbReference>
<comment type="similarity">
    <text evidence="2">Belongs to the UbiA prenyltransferase family.</text>
</comment>
<dbReference type="AlphaFoldDB" id="A0A8H7ZCH8"/>
<dbReference type="OrthoDB" id="5211at2759"/>
<feature type="transmembrane region" description="Helical" evidence="13">
    <location>
        <begin position="252"/>
        <end position="269"/>
    </location>
</feature>
<evidence type="ECO:0000256" key="3">
    <source>
        <dbReference type="ARBA" id="ARBA00016335"/>
    </source>
</evidence>
<keyword evidence="7 13" id="KW-1133">Transmembrane helix</keyword>
<dbReference type="GO" id="GO:0008495">
    <property type="term" value="F:protoheme IX farnesyltransferase activity"/>
    <property type="evidence" value="ECO:0007669"/>
    <property type="project" value="InterPro"/>
</dbReference>
<dbReference type="GO" id="GO:0031966">
    <property type="term" value="C:mitochondrial membrane"/>
    <property type="evidence" value="ECO:0007669"/>
    <property type="project" value="UniProtKB-SubCell"/>
</dbReference>
<dbReference type="InterPro" id="IPR044878">
    <property type="entry name" value="UbiA_sf"/>
</dbReference>
<evidence type="ECO:0000313" key="14">
    <source>
        <dbReference type="EMBL" id="KAG5417704.1"/>
    </source>
</evidence>
<evidence type="ECO:0000313" key="15">
    <source>
        <dbReference type="Proteomes" id="UP000669133"/>
    </source>
</evidence>
<dbReference type="RefSeq" id="XP_067546820.1">
    <property type="nucleotide sequence ID" value="XM_067694507.1"/>
</dbReference>
<dbReference type="Proteomes" id="UP000669133">
    <property type="component" value="Unassembled WGS sequence"/>
</dbReference>
<dbReference type="Gene3D" id="1.25.10.10">
    <property type="entry name" value="Leucine-rich Repeat Variant"/>
    <property type="match status" value="1"/>
</dbReference>
<evidence type="ECO:0000256" key="7">
    <source>
        <dbReference type="ARBA" id="ARBA00022989"/>
    </source>
</evidence>
<dbReference type="InterPro" id="IPR011989">
    <property type="entry name" value="ARM-like"/>
</dbReference>
<keyword evidence="5 13" id="KW-0812">Transmembrane</keyword>
<feature type="transmembrane region" description="Helical" evidence="13">
    <location>
        <begin position="276"/>
        <end position="297"/>
    </location>
</feature>
<feature type="region of interest" description="Disordered" evidence="12">
    <location>
        <begin position="96"/>
        <end position="134"/>
    </location>
</feature>
<gene>
    <name evidence="14" type="ORF">I9W82_005340</name>
</gene>
<dbReference type="GO" id="GO:0006784">
    <property type="term" value="P:heme A biosynthetic process"/>
    <property type="evidence" value="ECO:0007669"/>
    <property type="project" value="TreeGrafter"/>
</dbReference>
<dbReference type="InterPro" id="IPR006369">
    <property type="entry name" value="Protohaem_IX_farnesylTrfase"/>
</dbReference>
<evidence type="ECO:0000256" key="12">
    <source>
        <dbReference type="SAM" id="MobiDB-lite"/>
    </source>
</evidence>
<dbReference type="GeneID" id="93653969"/>
<dbReference type="CDD" id="cd13957">
    <property type="entry name" value="PT_UbiA_Cox10"/>
    <property type="match status" value="1"/>
</dbReference>
<dbReference type="PANTHER" id="PTHR43448:SF2">
    <property type="entry name" value="PROTOHEME IX FARNESYLTRANSFERASE, MITOCHONDRIAL"/>
    <property type="match status" value="1"/>
</dbReference>
<evidence type="ECO:0000256" key="13">
    <source>
        <dbReference type="SAM" id="Phobius"/>
    </source>
</evidence>
<dbReference type="Gene3D" id="1.10.357.140">
    <property type="entry name" value="UbiA prenyltransferase"/>
    <property type="match status" value="1"/>
</dbReference>
<evidence type="ECO:0000256" key="2">
    <source>
        <dbReference type="ARBA" id="ARBA00005985"/>
    </source>
</evidence>
<dbReference type="PROSITE" id="PS00943">
    <property type="entry name" value="UBIA"/>
    <property type="match status" value="1"/>
</dbReference>
<dbReference type="PANTHER" id="PTHR43448">
    <property type="entry name" value="PROTOHEME IX FARNESYLTRANSFERASE, MITOCHONDRIAL"/>
    <property type="match status" value="1"/>
</dbReference>
<keyword evidence="10 13" id="KW-0472">Membrane</keyword>
<dbReference type="InterPro" id="IPR016024">
    <property type="entry name" value="ARM-type_fold"/>
</dbReference>
<dbReference type="FunFam" id="1.10.357.140:FF:000004">
    <property type="entry name" value="Protoheme IX farnesyltransferase, mitochondrial"/>
    <property type="match status" value="1"/>
</dbReference>
<evidence type="ECO:0000256" key="11">
    <source>
        <dbReference type="ARBA" id="ARBA00030253"/>
    </source>
</evidence>
<evidence type="ECO:0000256" key="10">
    <source>
        <dbReference type="ARBA" id="ARBA00023136"/>
    </source>
</evidence>
<evidence type="ECO:0000256" key="8">
    <source>
        <dbReference type="ARBA" id="ARBA00023128"/>
    </source>
</evidence>
<feature type="transmembrane region" description="Helical" evidence="13">
    <location>
        <begin position="303"/>
        <end position="323"/>
    </location>
</feature>
<feature type="transmembrane region" description="Helical" evidence="13">
    <location>
        <begin position="351"/>
        <end position="370"/>
    </location>
</feature>
<evidence type="ECO:0000256" key="1">
    <source>
        <dbReference type="ARBA" id="ARBA00004225"/>
    </source>
</evidence>
<dbReference type="InterPro" id="IPR000537">
    <property type="entry name" value="UbiA_prenyltransferase"/>
</dbReference>
<accession>A0A8H7ZCH8</accession>